<dbReference type="GO" id="GO:0016779">
    <property type="term" value="F:nucleotidyltransferase activity"/>
    <property type="evidence" value="ECO:0007669"/>
    <property type="project" value="TreeGrafter"/>
</dbReference>
<keyword evidence="1 4" id="KW-0808">Transferase</keyword>
<evidence type="ECO:0000256" key="2">
    <source>
        <dbReference type="SAM" id="MobiDB-lite"/>
    </source>
</evidence>
<evidence type="ECO:0000256" key="1">
    <source>
        <dbReference type="ARBA" id="ARBA00022679"/>
    </source>
</evidence>
<dbReference type="RefSeq" id="WP_251948461.1">
    <property type="nucleotide sequence ID" value="NZ_JAMRYM010000160.1"/>
</dbReference>
<dbReference type="SUPFAM" id="SSF53448">
    <property type="entry name" value="Nucleotide-diphospho-sugar transferases"/>
    <property type="match status" value="1"/>
</dbReference>
<organism evidence="4 5">
    <name type="scientific">Rathayibacter rubneri</name>
    <dbReference type="NCBI Taxonomy" id="2950106"/>
    <lineage>
        <taxon>Bacteria</taxon>
        <taxon>Bacillati</taxon>
        <taxon>Actinomycetota</taxon>
        <taxon>Actinomycetes</taxon>
        <taxon>Micrococcales</taxon>
        <taxon>Microbacteriaceae</taxon>
        <taxon>Rathayibacter</taxon>
    </lineage>
</organism>
<dbReference type="InterPro" id="IPR029044">
    <property type="entry name" value="Nucleotide-diphossugar_trans"/>
</dbReference>
<evidence type="ECO:0000313" key="5">
    <source>
        <dbReference type="Proteomes" id="UP001155240"/>
    </source>
</evidence>
<accession>A0A9X2E164</accession>
<gene>
    <name evidence="4" type="ORF">NB037_18730</name>
</gene>
<sequence>MTDPAPLLRFDAVVLAGGRGRRLGGATKPLLVHRGATLLAAALVAVEGAERIVVAGPARLSSEAGAALLVQEDPPFGGPVAGLAAALPRLERPAAPEWVLVLAADLVSPAAAVQRLLAEAASADSDSLLAVDADGRAQQLLGLHRTRSLVRALDALGSPDGAPVRALLRGLAVALVAVPAEATADVDGPDDARRHGIDVPPSVPPE</sequence>
<dbReference type="PANTHER" id="PTHR19136">
    <property type="entry name" value="MOLYBDENUM COFACTOR GUANYLYLTRANSFERASE"/>
    <property type="match status" value="1"/>
</dbReference>
<dbReference type="PANTHER" id="PTHR19136:SF81">
    <property type="entry name" value="MOLYBDENUM COFACTOR GUANYLYLTRANSFERASE"/>
    <property type="match status" value="1"/>
</dbReference>
<feature type="region of interest" description="Disordered" evidence="2">
    <location>
        <begin position="185"/>
        <end position="206"/>
    </location>
</feature>
<feature type="domain" description="MobA-like NTP transferase" evidence="3">
    <location>
        <begin position="12"/>
        <end position="169"/>
    </location>
</feature>
<dbReference type="Gene3D" id="3.90.550.10">
    <property type="entry name" value="Spore Coat Polysaccharide Biosynthesis Protein SpsA, Chain A"/>
    <property type="match status" value="1"/>
</dbReference>
<keyword evidence="5" id="KW-1185">Reference proteome</keyword>
<proteinExistence type="predicted"/>
<dbReference type="Proteomes" id="UP001155240">
    <property type="component" value="Unassembled WGS sequence"/>
</dbReference>
<evidence type="ECO:0000313" key="4">
    <source>
        <dbReference type="EMBL" id="MCM6764454.1"/>
    </source>
</evidence>
<protein>
    <submittedName>
        <fullName evidence="4">NTP transferase domain-containing protein</fullName>
    </submittedName>
</protein>
<dbReference type="EMBL" id="JAMRYM010000160">
    <property type="protein sequence ID" value="MCM6764454.1"/>
    <property type="molecule type" value="Genomic_DNA"/>
</dbReference>
<reference evidence="4" key="1">
    <citation type="submission" date="2022-06" db="EMBL/GenBank/DDBJ databases">
        <title>Whole genome shotgun sequencing (WGS) of Rathayibacter sp. ZW T2_19, isolated from stored onions (Allium cepa).</title>
        <authorList>
            <person name="Stoll D.A."/>
            <person name="Huch M."/>
        </authorList>
    </citation>
    <scope>NUCLEOTIDE SEQUENCE</scope>
    <source>
        <strain evidence="4">ZW T2_19</strain>
    </source>
</reference>
<comment type="caution">
    <text evidence="4">The sequence shown here is derived from an EMBL/GenBank/DDBJ whole genome shotgun (WGS) entry which is preliminary data.</text>
</comment>
<name>A0A9X2E164_9MICO</name>
<evidence type="ECO:0000259" key="3">
    <source>
        <dbReference type="Pfam" id="PF12804"/>
    </source>
</evidence>
<dbReference type="AlphaFoldDB" id="A0A9X2E164"/>
<dbReference type="InterPro" id="IPR025877">
    <property type="entry name" value="MobA-like_NTP_Trfase"/>
</dbReference>
<dbReference type="Pfam" id="PF12804">
    <property type="entry name" value="NTP_transf_3"/>
    <property type="match status" value="1"/>
</dbReference>